<keyword evidence="2" id="KW-1185">Reference proteome</keyword>
<dbReference type="AlphaFoldDB" id="N1WAH4"/>
<reference evidence="1" key="1">
    <citation type="submission" date="2013-03" db="EMBL/GenBank/DDBJ databases">
        <authorList>
            <person name="Harkins D.M."/>
            <person name="Durkin A.S."/>
            <person name="Brinkac L.M."/>
            <person name="Haft D.H."/>
            <person name="Selengut J.D."/>
            <person name="Sanka R."/>
            <person name="DePew J."/>
            <person name="Purushe J."/>
            <person name="Hartskeerl R.A."/>
            <person name="Ahmed A."/>
            <person name="van der Linden H."/>
            <person name="Goris M.G.A."/>
            <person name="Vinetz J.M."/>
            <person name="Sutton G.G."/>
            <person name="Nierman W.C."/>
            <person name="Fouts D.E."/>
        </authorList>
    </citation>
    <scope>NUCLEOTIDE SEQUENCE [LARGE SCALE GENOMIC DNA]</scope>
    <source>
        <strain evidence="1">ICFT</strain>
    </source>
</reference>
<comment type="caution">
    <text evidence="1">The sequence shown here is derived from an EMBL/GenBank/DDBJ whole genome shotgun (WGS) entry which is preliminary data.</text>
</comment>
<dbReference type="Proteomes" id="UP000012313">
    <property type="component" value="Unassembled WGS sequence"/>
</dbReference>
<gene>
    <name evidence="1" type="ORF">LEP1GSC060_0116</name>
</gene>
<name>N1WAH4_9LEPT</name>
<proteinExistence type="predicted"/>
<evidence type="ECO:0000313" key="2">
    <source>
        <dbReference type="Proteomes" id="UP000012313"/>
    </source>
</evidence>
<sequence>MNILILENTNSTSFYSPKINGAIGFHFRQNGPRFAFTTKQKPTEGTCVQKKYYVGMNVRKKSKEYSINRFYS</sequence>
<dbReference type="STRING" id="1218598.LEP1GSC060_0116"/>
<evidence type="ECO:0000313" key="1">
    <source>
        <dbReference type="EMBL" id="EMY75920.1"/>
    </source>
</evidence>
<protein>
    <submittedName>
        <fullName evidence="1">Uncharacterized protein</fullName>
    </submittedName>
</protein>
<organism evidence="1 2">
    <name type="scientific">Leptospira weilii serovar Ranarum str. ICFT</name>
    <dbReference type="NCBI Taxonomy" id="1218598"/>
    <lineage>
        <taxon>Bacteria</taxon>
        <taxon>Pseudomonadati</taxon>
        <taxon>Spirochaetota</taxon>
        <taxon>Spirochaetia</taxon>
        <taxon>Leptospirales</taxon>
        <taxon>Leptospiraceae</taxon>
        <taxon>Leptospira</taxon>
    </lineage>
</organism>
<accession>N1WAH4</accession>
<dbReference type="EMBL" id="AOHC02000059">
    <property type="protein sequence ID" value="EMY75920.1"/>
    <property type="molecule type" value="Genomic_DNA"/>
</dbReference>